<evidence type="ECO:0000256" key="1">
    <source>
        <dbReference type="ARBA" id="ARBA00022723"/>
    </source>
</evidence>
<dbReference type="PANTHER" id="PTHR11474">
    <property type="entry name" value="TYROSINASE FAMILY MEMBER"/>
    <property type="match status" value="1"/>
</dbReference>
<protein>
    <recommendedName>
        <fullName evidence="4 5">Tyrosinase copper-binding domain-containing protein</fullName>
    </recommendedName>
</protein>
<reference evidence="6 7" key="1">
    <citation type="journal article" date="2023" name="G3 (Bethesda)">
        <title>A chromosome-level genome assembly of Zasmidium syzygii isolated from banana leaves.</title>
        <authorList>
            <person name="van Westerhoven A.C."/>
            <person name="Mehrabi R."/>
            <person name="Talebi R."/>
            <person name="Steentjes M.B.F."/>
            <person name="Corcolon B."/>
            <person name="Chong P.A."/>
            <person name="Kema G.H.J."/>
            <person name="Seidl M.F."/>
        </authorList>
    </citation>
    <scope>NUCLEOTIDE SEQUENCE [LARGE SCALE GENOMIC DNA]</scope>
    <source>
        <strain evidence="6 7">P124</strain>
    </source>
</reference>
<evidence type="ECO:0000259" key="4">
    <source>
        <dbReference type="PROSITE" id="PS00497"/>
    </source>
</evidence>
<sequence>MRFIEILVSILTGSTGFVPASSAGTDELAATALRTLRRFESSRPQSYGATSCSLRTAYRRREWETFSGKEKRQYIDAVLCLMDKPSISGDLAPGARSRYDDFLATHINQTSSIHGTGNFLSWHRYFTFTYEQALRNECGYTGYQPYLNWPKYALDLYNAPVFDGSDTSMSGNGCYREYNGTNIPSNDKPFIVLPPGEGGGCVQSGPFKDMEVRLGPVAPAVNNAPPNPQKDGLGHNPRCLRRDISAYAAERWTTDQNVTDLIVQSDDILTFQNTMQGDFPSGFLGVHTTGHFFVGSDPGGDLFSSPGDPYFFLHHAQIDRCWWIWQNLDPWHRIEVIAGTHTVNNDPPSANATLEDIIELGVNAPGIEIRDAVSTLDGPFCYVYE</sequence>
<feature type="chain" id="PRO_5047010129" description="Tyrosinase copper-binding domain-containing protein" evidence="3">
    <location>
        <begin position="17"/>
        <end position="385"/>
    </location>
</feature>
<dbReference type="PANTHER" id="PTHR11474:SF125">
    <property type="entry name" value="N-ACETYL-6-HYDROXYTRYPTOPHAN OXIDASE IVOB-RELATED"/>
    <property type="match status" value="1"/>
</dbReference>
<feature type="domain" description="Tyrosinase copper-binding" evidence="4">
    <location>
        <begin position="114"/>
        <end position="131"/>
    </location>
</feature>
<name>A0ABR0EQJ6_ZASCE</name>
<dbReference type="SUPFAM" id="SSF48056">
    <property type="entry name" value="Di-copper centre-containing domain"/>
    <property type="match status" value="1"/>
</dbReference>
<dbReference type="InterPro" id="IPR002227">
    <property type="entry name" value="Tyrosinase_Cu-bd"/>
</dbReference>
<evidence type="ECO:0000256" key="2">
    <source>
        <dbReference type="ARBA" id="ARBA00023002"/>
    </source>
</evidence>
<dbReference type="InterPro" id="IPR050316">
    <property type="entry name" value="Tyrosinase/Hemocyanin"/>
</dbReference>
<keyword evidence="1" id="KW-0479">Metal-binding</keyword>
<dbReference type="PROSITE" id="PS00498">
    <property type="entry name" value="TYROSINASE_2"/>
    <property type="match status" value="1"/>
</dbReference>
<dbReference type="Proteomes" id="UP001305779">
    <property type="component" value="Unassembled WGS sequence"/>
</dbReference>
<feature type="signal peptide" evidence="3">
    <location>
        <begin position="1"/>
        <end position="16"/>
    </location>
</feature>
<dbReference type="Pfam" id="PF00264">
    <property type="entry name" value="Tyrosinase"/>
    <property type="match status" value="1"/>
</dbReference>
<keyword evidence="7" id="KW-1185">Reference proteome</keyword>
<keyword evidence="2" id="KW-0560">Oxidoreductase</keyword>
<dbReference type="PRINTS" id="PR00092">
    <property type="entry name" value="TYROSINASE"/>
</dbReference>
<dbReference type="Gene3D" id="1.10.1280.10">
    <property type="entry name" value="Di-copper center containing domain from catechol oxidase"/>
    <property type="match status" value="1"/>
</dbReference>
<evidence type="ECO:0000313" key="7">
    <source>
        <dbReference type="Proteomes" id="UP001305779"/>
    </source>
</evidence>
<proteinExistence type="predicted"/>
<evidence type="ECO:0000256" key="3">
    <source>
        <dbReference type="SAM" id="SignalP"/>
    </source>
</evidence>
<gene>
    <name evidence="6" type="ORF">PRZ48_004680</name>
</gene>
<keyword evidence="3" id="KW-0732">Signal</keyword>
<dbReference type="PROSITE" id="PS00497">
    <property type="entry name" value="TYROSINASE_1"/>
    <property type="match status" value="1"/>
</dbReference>
<dbReference type="InterPro" id="IPR008922">
    <property type="entry name" value="Di-copper_centre_dom_sf"/>
</dbReference>
<organism evidence="6 7">
    <name type="scientific">Zasmidium cellare</name>
    <name type="common">Wine cellar mold</name>
    <name type="synonym">Racodium cellare</name>
    <dbReference type="NCBI Taxonomy" id="395010"/>
    <lineage>
        <taxon>Eukaryota</taxon>
        <taxon>Fungi</taxon>
        <taxon>Dikarya</taxon>
        <taxon>Ascomycota</taxon>
        <taxon>Pezizomycotina</taxon>
        <taxon>Dothideomycetes</taxon>
        <taxon>Dothideomycetidae</taxon>
        <taxon>Mycosphaerellales</taxon>
        <taxon>Mycosphaerellaceae</taxon>
        <taxon>Zasmidium</taxon>
    </lineage>
</organism>
<feature type="domain" description="Tyrosinase copper-binding" evidence="5">
    <location>
        <begin position="308"/>
        <end position="319"/>
    </location>
</feature>
<evidence type="ECO:0000313" key="6">
    <source>
        <dbReference type="EMBL" id="KAK4503765.1"/>
    </source>
</evidence>
<dbReference type="EMBL" id="JAXOVC010000003">
    <property type="protein sequence ID" value="KAK4503765.1"/>
    <property type="molecule type" value="Genomic_DNA"/>
</dbReference>
<evidence type="ECO:0000259" key="5">
    <source>
        <dbReference type="PROSITE" id="PS00498"/>
    </source>
</evidence>
<comment type="caution">
    <text evidence="6">The sequence shown here is derived from an EMBL/GenBank/DDBJ whole genome shotgun (WGS) entry which is preliminary data.</text>
</comment>
<accession>A0ABR0EQJ6</accession>